<organism evidence="2 3">
    <name type="scientific">Anaeromicrobium sediminis</name>
    <dbReference type="NCBI Taxonomy" id="1478221"/>
    <lineage>
        <taxon>Bacteria</taxon>
        <taxon>Bacillati</taxon>
        <taxon>Bacillota</taxon>
        <taxon>Clostridia</taxon>
        <taxon>Peptostreptococcales</taxon>
        <taxon>Thermotaleaceae</taxon>
        <taxon>Anaeromicrobium</taxon>
    </lineage>
</organism>
<dbReference type="InterPro" id="IPR029039">
    <property type="entry name" value="Flavoprotein-like_sf"/>
</dbReference>
<gene>
    <name evidence="2" type="ORF">CCE28_11770</name>
</gene>
<dbReference type="RefSeq" id="WP_095133920.1">
    <property type="nucleotide sequence ID" value="NZ_NIBG01000009.1"/>
</dbReference>
<dbReference type="SUPFAM" id="SSF52218">
    <property type="entry name" value="Flavoproteins"/>
    <property type="match status" value="1"/>
</dbReference>
<name>A0A267MK74_9FIRM</name>
<dbReference type="Pfam" id="PF03358">
    <property type="entry name" value="FMN_red"/>
    <property type="match status" value="1"/>
</dbReference>
<feature type="domain" description="NADPH-dependent FMN reductase-like" evidence="1">
    <location>
        <begin position="164"/>
        <end position="316"/>
    </location>
</feature>
<dbReference type="InterPro" id="IPR005025">
    <property type="entry name" value="FMN_Rdtase-like_dom"/>
</dbReference>
<evidence type="ECO:0000313" key="3">
    <source>
        <dbReference type="Proteomes" id="UP000216024"/>
    </source>
</evidence>
<sequence length="352" mass="39717">MIDVYILGSKNRSSILNNMVSNSTKNLNPILIDKISELSNLQGKQILFAIELNNIGVCYDTLKTIEYLQSLGRESLLNCTGAILIHGPNDLYTKNFSREIIFLANSLGCAFIGHPLVEATGNLKNFLTWQKTMDMDLEEICYTLSEKLVARLMSVTEEKIENPNILALHSSSYETSNTLSLWNLVKKHLPNFTEFHVENGTILDCSGCSFKTCMHYSEKNSCFYGGVMVEEIYPAIEKAHTILFLCPNYNDAISANLSAVINRLTALYRKQSFYEKNLFSIVVSGNSGSDILAKQLIDALNINKGFRLPPYFCLMSTANEPRSILKYDNIETISNDFSNHILKESKRQIFHN</sequence>
<dbReference type="Proteomes" id="UP000216024">
    <property type="component" value="Unassembled WGS sequence"/>
</dbReference>
<proteinExistence type="predicted"/>
<dbReference type="GO" id="GO:0016491">
    <property type="term" value="F:oxidoreductase activity"/>
    <property type="evidence" value="ECO:0007669"/>
    <property type="project" value="InterPro"/>
</dbReference>
<dbReference type="Gene3D" id="3.40.50.360">
    <property type="match status" value="1"/>
</dbReference>
<dbReference type="OrthoDB" id="1705236at2"/>
<evidence type="ECO:0000259" key="1">
    <source>
        <dbReference type="Pfam" id="PF03358"/>
    </source>
</evidence>
<protein>
    <recommendedName>
        <fullName evidence="1">NADPH-dependent FMN reductase-like domain-containing protein</fullName>
    </recommendedName>
</protein>
<comment type="caution">
    <text evidence="2">The sequence shown here is derived from an EMBL/GenBank/DDBJ whole genome shotgun (WGS) entry which is preliminary data.</text>
</comment>
<accession>A0A267MK74</accession>
<evidence type="ECO:0000313" key="2">
    <source>
        <dbReference type="EMBL" id="PAB59190.1"/>
    </source>
</evidence>
<keyword evidence="3" id="KW-1185">Reference proteome</keyword>
<dbReference type="EMBL" id="NIBG01000009">
    <property type="protein sequence ID" value="PAB59190.1"/>
    <property type="molecule type" value="Genomic_DNA"/>
</dbReference>
<dbReference type="AlphaFoldDB" id="A0A267MK74"/>
<reference evidence="2 3" key="1">
    <citation type="submission" date="2017-06" db="EMBL/GenBank/DDBJ databases">
        <title>Draft genome sequence of anaerobic fermentative bacterium Anaeromicrobium sediminis DY2726D isolated from West Pacific Ocean sediments.</title>
        <authorList>
            <person name="Zeng X."/>
        </authorList>
    </citation>
    <scope>NUCLEOTIDE SEQUENCE [LARGE SCALE GENOMIC DNA]</scope>
    <source>
        <strain evidence="2 3">DY2726D</strain>
    </source>
</reference>